<dbReference type="Proteomes" id="UP000007264">
    <property type="component" value="Unassembled WGS sequence"/>
</dbReference>
<dbReference type="EMBL" id="AGSI01000016">
    <property type="protein sequence ID" value="EIE20151.1"/>
    <property type="molecule type" value="Genomic_DNA"/>
</dbReference>
<dbReference type="GeneID" id="17038127"/>
<feature type="region of interest" description="Disordered" evidence="1">
    <location>
        <begin position="37"/>
        <end position="61"/>
    </location>
</feature>
<protein>
    <submittedName>
        <fullName evidence="2">Uncharacterized protein</fullName>
    </submittedName>
</protein>
<dbReference type="KEGG" id="csl:COCSUDRAFT_34053"/>
<evidence type="ECO:0000313" key="3">
    <source>
        <dbReference type="Proteomes" id="UP000007264"/>
    </source>
</evidence>
<comment type="caution">
    <text evidence="2">The sequence shown here is derived from an EMBL/GenBank/DDBJ whole genome shotgun (WGS) entry which is preliminary data.</text>
</comment>
<gene>
    <name evidence="2" type="ORF">COCSUDRAFT_34053</name>
</gene>
<dbReference type="AlphaFoldDB" id="I0YP32"/>
<name>I0YP32_COCSC</name>
<proteinExistence type="predicted"/>
<organism evidence="2 3">
    <name type="scientific">Coccomyxa subellipsoidea (strain C-169)</name>
    <name type="common">Green microalga</name>
    <dbReference type="NCBI Taxonomy" id="574566"/>
    <lineage>
        <taxon>Eukaryota</taxon>
        <taxon>Viridiplantae</taxon>
        <taxon>Chlorophyta</taxon>
        <taxon>core chlorophytes</taxon>
        <taxon>Trebouxiophyceae</taxon>
        <taxon>Trebouxiophyceae incertae sedis</taxon>
        <taxon>Coccomyxaceae</taxon>
        <taxon>Coccomyxa</taxon>
        <taxon>Coccomyxa subellipsoidea</taxon>
    </lineage>
</organism>
<evidence type="ECO:0000256" key="1">
    <source>
        <dbReference type="SAM" id="MobiDB-lite"/>
    </source>
</evidence>
<sequence>MQLQPICLQMPALMSSLANSTLNTDWTPVGKALTLTDSQGWHMPTPRLTTPHCTDRITTHN</sequence>
<accession>I0YP32</accession>
<reference evidence="2 3" key="1">
    <citation type="journal article" date="2012" name="Genome Biol.">
        <title>The genome of the polar eukaryotic microalga coccomyxa subellipsoidea reveals traits of cold adaptation.</title>
        <authorList>
            <person name="Blanc G."/>
            <person name="Agarkova I."/>
            <person name="Grimwood J."/>
            <person name="Kuo A."/>
            <person name="Brueggeman A."/>
            <person name="Dunigan D."/>
            <person name="Gurnon J."/>
            <person name="Ladunga I."/>
            <person name="Lindquist E."/>
            <person name="Lucas S."/>
            <person name="Pangilinan J."/>
            <person name="Proschold T."/>
            <person name="Salamov A."/>
            <person name="Schmutz J."/>
            <person name="Weeks D."/>
            <person name="Yamada T."/>
            <person name="Claverie J.M."/>
            <person name="Grigoriev I."/>
            <person name="Van Etten J."/>
            <person name="Lomsadze A."/>
            <person name="Borodovsky M."/>
        </authorList>
    </citation>
    <scope>NUCLEOTIDE SEQUENCE [LARGE SCALE GENOMIC DNA]</scope>
    <source>
        <strain evidence="2 3">C-169</strain>
    </source>
</reference>
<evidence type="ECO:0000313" key="2">
    <source>
        <dbReference type="EMBL" id="EIE20151.1"/>
    </source>
</evidence>
<keyword evidence="3" id="KW-1185">Reference proteome</keyword>
<dbReference type="RefSeq" id="XP_005644695.1">
    <property type="nucleotide sequence ID" value="XM_005644638.1"/>
</dbReference>